<organism evidence="1 2">
    <name type="scientific">Araneus ventricosus</name>
    <name type="common">Orbweaver spider</name>
    <name type="synonym">Epeira ventricosa</name>
    <dbReference type="NCBI Taxonomy" id="182803"/>
    <lineage>
        <taxon>Eukaryota</taxon>
        <taxon>Metazoa</taxon>
        <taxon>Ecdysozoa</taxon>
        <taxon>Arthropoda</taxon>
        <taxon>Chelicerata</taxon>
        <taxon>Arachnida</taxon>
        <taxon>Araneae</taxon>
        <taxon>Araneomorphae</taxon>
        <taxon>Entelegynae</taxon>
        <taxon>Araneoidea</taxon>
        <taxon>Araneidae</taxon>
        <taxon>Araneus</taxon>
    </lineage>
</organism>
<comment type="caution">
    <text evidence="1">The sequence shown here is derived from an EMBL/GenBank/DDBJ whole genome shotgun (WGS) entry which is preliminary data.</text>
</comment>
<protein>
    <submittedName>
        <fullName evidence="1">Uncharacterized protein</fullName>
    </submittedName>
</protein>
<proteinExistence type="predicted"/>
<gene>
    <name evidence="1" type="ORF">AVEN_174155_1</name>
</gene>
<dbReference type="OrthoDB" id="6431775at2759"/>
<keyword evidence="2" id="KW-1185">Reference proteome</keyword>
<name>A0A4Y2EHQ1_ARAVE</name>
<reference evidence="1 2" key="1">
    <citation type="journal article" date="2019" name="Sci. Rep.">
        <title>Orb-weaving spider Araneus ventricosus genome elucidates the spidroin gene catalogue.</title>
        <authorList>
            <person name="Kono N."/>
            <person name="Nakamura H."/>
            <person name="Ohtoshi R."/>
            <person name="Moran D.A.P."/>
            <person name="Shinohara A."/>
            <person name="Yoshida Y."/>
            <person name="Fujiwara M."/>
            <person name="Mori M."/>
            <person name="Tomita M."/>
            <person name="Arakawa K."/>
        </authorList>
    </citation>
    <scope>NUCLEOTIDE SEQUENCE [LARGE SCALE GENOMIC DNA]</scope>
</reference>
<dbReference type="Proteomes" id="UP000499080">
    <property type="component" value="Unassembled WGS sequence"/>
</dbReference>
<accession>A0A4Y2EHQ1</accession>
<dbReference type="EMBL" id="BGPR01170382">
    <property type="protein sequence ID" value="GBM28660.1"/>
    <property type="molecule type" value="Genomic_DNA"/>
</dbReference>
<dbReference type="InterPro" id="IPR010736">
    <property type="entry name" value="SHIPPO-rpt"/>
</dbReference>
<dbReference type="AlphaFoldDB" id="A0A4Y2EHQ1"/>
<evidence type="ECO:0000313" key="1">
    <source>
        <dbReference type="EMBL" id="GBM28660.1"/>
    </source>
</evidence>
<sequence>MLHANLNTDLTRAESSKELLEGTMNNSCSHDKPIGINNPGPAAYKLPSTNVNKRKPPAYTMGLRTMSQRIGTATPGPASNELHLVTLFFSQFFSDISI</sequence>
<evidence type="ECO:0000313" key="2">
    <source>
        <dbReference type="Proteomes" id="UP000499080"/>
    </source>
</evidence>
<dbReference type="Pfam" id="PF07004">
    <property type="entry name" value="SHIPPO-rpt"/>
    <property type="match status" value="1"/>
</dbReference>